<evidence type="ECO:0000256" key="4">
    <source>
        <dbReference type="ARBA" id="ARBA00023180"/>
    </source>
</evidence>
<dbReference type="InterPro" id="IPR024607">
    <property type="entry name" value="Sulfatase_CS"/>
</dbReference>
<dbReference type="PROSITE" id="PS00523">
    <property type="entry name" value="SULFATASE_1"/>
    <property type="match status" value="1"/>
</dbReference>
<dbReference type="SUPFAM" id="SSF53649">
    <property type="entry name" value="Alkaline phosphatase-like"/>
    <property type="match status" value="1"/>
</dbReference>
<dbReference type="InterPro" id="IPR012083">
    <property type="entry name" value="Arylsulfatase"/>
</dbReference>
<comment type="caution">
    <text evidence="9">The sequence shown here is derived from an EMBL/GenBank/DDBJ whole genome shotgun (WGS) entry which is preliminary data.</text>
</comment>
<dbReference type="CDD" id="cd16147">
    <property type="entry name" value="G6S"/>
    <property type="match status" value="1"/>
</dbReference>
<dbReference type="GO" id="GO:0005539">
    <property type="term" value="F:glycosaminoglycan binding"/>
    <property type="evidence" value="ECO:0007669"/>
    <property type="project" value="TreeGrafter"/>
</dbReference>
<dbReference type="PANTHER" id="PTHR43108">
    <property type="entry name" value="N-ACETYLGLUCOSAMINE-6-SULFATASE FAMILY MEMBER"/>
    <property type="match status" value="1"/>
</dbReference>
<keyword evidence="4" id="KW-0325">Glycoprotein</keyword>
<evidence type="ECO:0000256" key="1">
    <source>
        <dbReference type="ARBA" id="ARBA00008779"/>
    </source>
</evidence>
<reference evidence="9" key="1">
    <citation type="journal article" date="2020" name="Stud. Mycol.">
        <title>101 Dothideomycetes genomes: a test case for predicting lifestyles and emergence of pathogens.</title>
        <authorList>
            <person name="Haridas S."/>
            <person name="Albert R."/>
            <person name="Binder M."/>
            <person name="Bloem J."/>
            <person name="Labutti K."/>
            <person name="Salamov A."/>
            <person name="Andreopoulos B."/>
            <person name="Baker S."/>
            <person name="Barry K."/>
            <person name="Bills G."/>
            <person name="Bluhm B."/>
            <person name="Cannon C."/>
            <person name="Castanera R."/>
            <person name="Culley D."/>
            <person name="Daum C."/>
            <person name="Ezra D."/>
            <person name="Gonzalez J."/>
            <person name="Henrissat B."/>
            <person name="Kuo A."/>
            <person name="Liang C."/>
            <person name="Lipzen A."/>
            <person name="Lutzoni F."/>
            <person name="Magnuson J."/>
            <person name="Mondo S."/>
            <person name="Nolan M."/>
            <person name="Ohm R."/>
            <person name="Pangilinan J."/>
            <person name="Park H.-J."/>
            <person name="Ramirez L."/>
            <person name="Alfaro M."/>
            <person name="Sun H."/>
            <person name="Tritt A."/>
            <person name="Yoshinaga Y."/>
            <person name="Zwiers L.-H."/>
            <person name="Turgeon B."/>
            <person name="Goodwin S."/>
            <person name="Spatafora J."/>
            <person name="Crous P."/>
            <person name="Grigoriev I."/>
        </authorList>
    </citation>
    <scope>NUCLEOTIDE SEQUENCE</scope>
    <source>
        <strain evidence="9">CBS 133067</strain>
    </source>
</reference>
<accession>A0A9P4IJS3</accession>
<protein>
    <recommendedName>
        <fullName evidence="5">Arylsulfatase</fullName>
        <shortName evidence="5">AS</shortName>
        <ecNumber evidence="5">3.1.6.1</ecNumber>
    </recommendedName>
    <alternativeName>
        <fullName evidence="5">Aryl-sulfate sulphohydrolase</fullName>
    </alternativeName>
</protein>
<feature type="chain" id="PRO_5040493623" description="Arylsulfatase" evidence="7">
    <location>
        <begin position="21"/>
        <end position="601"/>
    </location>
</feature>
<sequence length="601" mass="67761">MKLLSVLFALLWAAGQQAIAAKQPNILFILTDDQDLHMHSLEYMPLLQKHLVKEGTLFLKHFCTVAICCPSRANLWTGKAAHNTNVTDVFPPYGGYPKVVSQGINNNYLPIWLQNAGYHTYYTGKLWNAHNVDNYNAPYVAGFNESDFLLDPYTYDYLNAHMTRNGAPPASYKGQYSPDVTATKAATFLDEALLHPERPWFVVHAPVAPHSNFGFGNDGYQESDAPKYAARHAHLFKDYKIPRTENFNPEKQGGVSWIKKLPRLNQTVLDYNDEFQRSRLRALQAVDESVEQLIQKVEKAGQLDNTYIFYTTDNGYHISQYRLHPGKECGFDTDINIPLIVRGPGVPAGRVSTAVSAHTDLASTILTLAGAPRDDSDGTSIPLSEEEEQTARHDHVTIEFWGLGIPEGKWGDYGDFNRSDGFGSLRHTVGNNTYKGLRVVSEDYSLYYSVWCTNETELYDVKSDPGQLHNLLSPEYEHIAATFTIAGRPFREIVPRLDALVLVLKSCKGETCIHPWKELHPDGDVHSLVDALGPRFDVFYERQPKVSFLKCELGFIKESEGPLEPNQFPTAETYSEEEKETLRKQGIPVSFRYQGPIGFWT</sequence>
<dbReference type="Proteomes" id="UP000799772">
    <property type="component" value="Unassembled WGS sequence"/>
</dbReference>
<dbReference type="FunFam" id="3.40.720.10:FF:000051">
    <property type="entry name" value="Arylsulfatase"/>
    <property type="match status" value="1"/>
</dbReference>
<evidence type="ECO:0000256" key="2">
    <source>
        <dbReference type="ARBA" id="ARBA00022729"/>
    </source>
</evidence>
<evidence type="ECO:0000256" key="5">
    <source>
        <dbReference type="PIRNR" id="PIRNR000972"/>
    </source>
</evidence>
<evidence type="ECO:0000313" key="9">
    <source>
        <dbReference type="EMBL" id="KAF2099451.1"/>
    </source>
</evidence>
<dbReference type="GO" id="GO:0008449">
    <property type="term" value="F:N-acetylglucosamine-6-sulfatase activity"/>
    <property type="evidence" value="ECO:0007669"/>
    <property type="project" value="TreeGrafter"/>
</dbReference>
<dbReference type="GO" id="GO:0018958">
    <property type="term" value="P:phenol-containing compound metabolic process"/>
    <property type="evidence" value="ECO:0007669"/>
    <property type="project" value="InterPro"/>
</dbReference>
<evidence type="ECO:0000256" key="6">
    <source>
        <dbReference type="PIRSR" id="PIRSR000972-50"/>
    </source>
</evidence>
<dbReference type="OrthoDB" id="96314at2759"/>
<dbReference type="EC" id="3.1.6.1" evidence="5"/>
<organism evidence="9 10">
    <name type="scientific">Rhizodiscina lignyota</name>
    <dbReference type="NCBI Taxonomy" id="1504668"/>
    <lineage>
        <taxon>Eukaryota</taxon>
        <taxon>Fungi</taxon>
        <taxon>Dikarya</taxon>
        <taxon>Ascomycota</taxon>
        <taxon>Pezizomycotina</taxon>
        <taxon>Dothideomycetes</taxon>
        <taxon>Pleosporomycetidae</taxon>
        <taxon>Aulographales</taxon>
        <taxon>Rhizodiscinaceae</taxon>
        <taxon>Rhizodiscina</taxon>
    </lineage>
</organism>
<feature type="modified residue" description="3-oxoalanine (Cys)" evidence="6">
    <location>
        <position position="68"/>
    </location>
</feature>
<dbReference type="Pfam" id="PF00884">
    <property type="entry name" value="Sulfatase"/>
    <property type="match status" value="1"/>
</dbReference>
<comment type="PTM">
    <text evidence="6">The conversion to 3-oxoalanine (also known as C-formylglycine, FGly), of a serine or cysteine residue in prokaryotes and of a cysteine residue in eukaryotes, is critical for catalytic activity.</text>
</comment>
<proteinExistence type="inferred from homology"/>
<dbReference type="AlphaFoldDB" id="A0A9P4IJS3"/>
<evidence type="ECO:0000256" key="3">
    <source>
        <dbReference type="ARBA" id="ARBA00022801"/>
    </source>
</evidence>
<feature type="signal peptide" evidence="7">
    <location>
        <begin position="1"/>
        <end position="20"/>
    </location>
</feature>
<comment type="catalytic activity">
    <reaction evidence="5">
        <text>an aryl sulfate + H2O = a phenol + sulfate + H(+)</text>
        <dbReference type="Rhea" id="RHEA:17261"/>
        <dbReference type="ChEBI" id="CHEBI:15377"/>
        <dbReference type="ChEBI" id="CHEBI:15378"/>
        <dbReference type="ChEBI" id="CHEBI:16189"/>
        <dbReference type="ChEBI" id="CHEBI:33853"/>
        <dbReference type="ChEBI" id="CHEBI:140317"/>
        <dbReference type="EC" id="3.1.6.1"/>
    </reaction>
</comment>
<evidence type="ECO:0000313" key="10">
    <source>
        <dbReference type="Proteomes" id="UP000799772"/>
    </source>
</evidence>
<dbReference type="PANTHER" id="PTHR43108:SF8">
    <property type="entry name" value="SD21168P"/>
    <property type="match status" value="1"/>
</dbReference>
<dbReference type="Gene3D" id="3.40.720.10">
    <property type="entry name" value="Alkaline Phosphatase, subunit A"/>
    <property type="match status" value="1"/>
</dbReference>
<comment type="similarity">
    <text evidence="1 5">Belongs to the sulfatase family.</text>
</comment>
<evidence type="ECO:0000259" key="8">
    <source>
        <dbReference type="Pfam" id="PF00884"/>
    </source>
</evidence>
<keyword evidence="10" id="KW-1185">Reference proteome</keyword>
<dbReference type="InterPro" id="IPR000917">
    <property type="entry name" value="Sulfatase_N"/>
</dbReference>
<name>A0A9P4IJS3_9PEZI</name>
<keyword evidence="3 5" id="KW-0378">Hydrolase</keyword>
<feature type="domain" description="Sulfatase N-terminal" evidence="8">
    <location>
        <begin position="24"/>
        <end position="371"/>
    </location>
</feature>
<keyword evidence="2 7" id="KW-0732">Signal</keyword>
<dbReference type="InterPro" id="IPR017850">
    <property type="entry name" value="Alkaline_phosphatase_core_sf"/>
</dbReference>
<dbReference type="EMBL" id="ML978125">
    <property type="protein sequence ID" value="KAF2099451.1"/>
    <property type="molecule type" value="Genomic_DNA"/>
</dbReference>
<evidence type="ECO:0000256" key="7">
    <source>
        <dbReference type="SAM" id="SignalP"/>
    </source>
</evidence>
<dbReference type="GO" id="GO:0004065">
    <property type="term" value="F:arylsulfatase activity"/>
    <property type="evidence" value="ECO:0007669"/>
    <property type="project" value="UniProtKB-UniRule"/>
</dbReference>
<dbReference type="PIRSF" id="PIRSF000972">
    <property type="entry name" value="Arylsulf_plant"/>
    <property type="match status" value="1"/>
</dbReference>
<gene>
    <name evidence="9" type="ORF">NA57DRAFT_38760</name>
</gene>